<dbReference type="AlphaFoldDB" id="A0A7V2ZIP6"/>
<dbReference type="SUPFAM" id="SSF51126">
    <property type="entry name" value="Pectin lyase-like"/>
    <property type="match status" value="1"/>
</dbReference>
<accession>A0A7V2ZIP6</accession>
<dbReference type="Gene3D" id="2.160.20.10">
    <property type="entry name" value="Single-stranded right-handed beta-helix, Pectin lyase-like"/>
    <property type="match status" value="1"/>
</dbReference>
<dbReference type="InterPro" id="IPR028994">
    <property type="entry name" value="Integrin_alpha_N"/>
</dbReference>
<proteinExistence type="predicted"/>
<feature type="domain" description="Secretion system C-terminal sorting" evidence="2">
    <location>
        <begin position="888"/>
        <end position="963"/>
    </location>
</feature>
<dbReference type="InterPro" id="IPR011050">
    <property type="entry name" value="Pectin_lyase_fold/virulence"/>
</dbReference>
<dbReference type="Pfam" id="PF13517">
    <property type="entry name" value="FG-GAP_3"/>
    <property type="match status" value="1"/>
</dbReference>
<evidence type="ECO:0000256" key="1">
    <source>
        <dbReference type="ARBA" id="ARBA00022729"/>
    </source>
</evidence>
<evidence type="ECO:0000313" key="3">
    <source>
        <dbReference type="EMBL" id="HFI90744.1"/>
    </source>
</evidence>
<keyword evidence="1" id="KW-0732">Signal</keyword>
<dbReference type="Gene3D" id="2.60.40.4070">
    <property type="match status" value="1"/>
</dbReference>
<name>A0A7V2ZIP6_9BACT</name>
<dbReference type="InterPro" id="IPR013517">
    <property type="entry name" value="FG-GAP"/>
</dbReference>
<organism evidence="3">
    <name type="scientific">Ignavibacterium album</name>
    <dbReference type="NCBI Taxonomy" id="591197"/>
    <lineage>
        <taxon>Bacteria</taxon>
        <taxon>Pseudomonadati</taxon>
        <taxon>Ignavibacteriota</taxon>
        <taxon>Ignavibacteria</taxon>
        <taxon>Ignavibacteriales</taxon>
        <taxon>Ignavibacteriaceae</taxon>
        <taxon>Ignavibacterium</taxon>
    </lineage>
</organism>
<dbReference type="SUPFAM" id="SSF69318">
    <property type="entry name" value="Integrin alpha N-terminal domain"/>
    <property type="match status" value="2"/>
</dbReference>
<evidence type="ECO:0000259" key="2">
    <source>
        <dbReference type="Pfam" id="PF18962"/>
    </source>
</evidence>
<dbReference type="InterPro" id="IPR012334">
    <property type="entry name" value="Pectin_lyas_fold"/>
</dbReference>
<dbReference type="Pfam" id="PF18962">
    <property type="entry name" value="Por_Secre_tail"/>
    <property type="match status" value="1"/>
</dbReference>
<sequence>MRMKILLWVFITLASIYKIIAQPLNGNYTIGGNSPDFATLQLAADALNARGVSGPVFFNIRPGVYSENGGNNTVLLLDSIVVGLSETNRITFQPDAASGGNVENVILEMNITNTSTANAALVLVYLDFITFNDLTFQENDSSLHLFNNRFIDLQTSSFFNPLLEGIVFESCKFIGSNPSGTENGIYIGNFTKDISVRSNTFLHLLNGVITNQNFNSTGNLIIEDNQFISGWRSFSGAGDPLGSAIQANYQNLFIRRNTIDFDGSATGGYQGISAIIYNGMHQVVIEQNLIIGYVHTGLKVQSSGGGQADSILVANNMINVTSHPLITNAGGFGIFITANNSKIAFNTLAIYGGSFTGFGMYGDDCKVFNNIFIIKPSYGFCLGYGQGYASQSINLQSDYNVIFSQLSGSGTLVPIISDGVWYSSLTDYQNATGLDTNSVSKDIEFVAPDDLHLTDCQSQDPELRGIPIAGITIDFDEEIRNATSPMVGADENNTRMNDMFGEPFITELSGTAFSIAAAKYDNFLADGLAIPDYDNNQVLLYHNNDNQTFSLSGTLQTLYPPTVVKFFDIDEDNNLDLIIGLDANSVQISFGDGTGGFPLSLVLESPGRVRSMEVGILNSIQEPRLFLTIEAGGGFPPLSSFLGFIEEWQPGYWDIWPILEPGTNNPDTIHSVMDDFAIANFDSEPNQEIFALTAGTLGDAYIFNDTIISGSFHSYATHYRYIFGNIASYGTSSIEIDDFDGDGDNDILSTGYDSDELILIKNQGDLVFSDEEIITRQTEGFVVMDYENDGDKDIVTMNRRLETNGITVFLNDGQGNFIVRENCYFPYADGVPWSIIASDFDLDGRTDIAITSTSDSLYVLYNLGGGTVGVRDQEVTEIPTSFSLSQNFPNPFNPTTTIQYSLPQAEDVTLKVYNLLGEEVKTLVNDYQQAGKHSVQINVNNLPSGVYFYRIQAGNFVQTKKMILIK</sequence>
<gene>
    <name evidence="3" type="ORF">ENS31_04325</name>
</gene>
<dbReference type="InterPro" id="IPR026444">
    <property type="entry name" value="Secre_tail"/>
</dbReference>
<dbReference type="PANTHER" id="PTHR46580">
    <property type="entry name" value="SENSOR KINASE-RELATED"/>
    <property type="match status" value="1"/>
</dbReference>
<reference evidence="3" key="1">
    <citation type="journal article" date="2020" name="mSystems">
        <title>Genome- and Community-Level Interaction Insights into Carbon Utilization and Element Cycling Functions of Hydrothermarchaeota in Hydrothermal Sediment.</title>
        <authorList>
            <person name="Zhou Z."/>
            <person name="Liu Y."/>
            <person name="Xu W."/>
            <person name="Pan J."/>
            <person name="Luo Z.H."/>
            <person name="Li M."/>
        </authorList>
    </citation>
    <scope>NUCLEOTIDE SEQUENCE [LARGE SCALE GENOMIC DNA]</scope>
    <source>
        <strain evidence="3">SpSt-479</strain>
    </source>
</reference>
<comment type="caution">
    <text evidence="3">The sequence shown here is derived from an EMBL/GenBank/DDBJ whole genome shotgun (WGS) entry which is preliminary data.</text>
</comment>
<dbReference type="EMBL" id="DSUJ01000008">
    <property type="protein sequence ID" value="HFI90744.1"/>
    <property type="molecule type" value="Genomic_DNA"/>
</dbReference>
<dbReference type="NCBIfam" id="TIGR04183">
    <property type="entry name" value="Por_Secre_tail"/>
    <property type="match status" value="1"/>
</dbReference>
<protein>
    <submittedName>
        <fullName evidence="3">T9SS type A sorting domain-containing protein</fullName>
    </submittedName>
</protein>